<proteinExistence type="predicted"/>
<feature type="region of interest" description="Disordered" evidence="1">
    <location>
        <begin position="287"/>
        <end position="329"/>
    </location>
</feature>
<name>A0ABY7CJA7_9BASI</name>
<sequence>MDHQFDSRIPPLPFANKPGGTQESYLGPSLGDVSDSRSYVLFDQSQTQAFPLQSQTQPLPSPNHGLPNSQAPAPRPQPLHAYPQPPQVPPNLQPQPHSSPPRSQVASPAHPPRQQQSKESAASKFKGPPRAIILEFAVFAPSVAHEIALAQKGKPTPAVPEWSKLGHAGVITWMVHLSDYSFDLFKRDFITRVSVDREHVCTHLRKLELEGNKIQWRCTIHNNRVFGVARNTAVTSEEEWSNFVTEVACNPGNEVKVKITMQDPSVLEKQAAAFTPARVTANGIVRPPRMIHDTPTPAWVGSDRAKAGASRATTSTPQAALPPIQPPSPRIPVPAVSYWGDPCDGEMAPISQPRVPINARVGVPIRSESPQGLPDVNELDRLSPSAPGSPSELQANSSDTNHYPEDPAEHDAMERALRPFARPPARSPQQSISVASTEIDSNKQTVRAGASLGPAGSAGM</sequence>
<feature type="compositionally biased region" description="Polar residues" evidence="1">
    <location>
        <begin position="429"/>
        <end position="445"/>
    </location>
</feature>
<keyword evidence="3" id="KW-1185">Reference proteome</keyword>
<feature type="region of interest" description="Disordered" evidence="1">
    <location>
        <begin position="1"/>
        <end position="124"/>
    </location>
</feature>
<protein>
    <submittedName>
        <fullName evidence="2">Uncharacterized protein</fullName>
    </submittedName>
</protein>
<dbReference type="Proteomes" id="UP001164743">
    <property type="component" value="Chromosome 5A"/>
</dbReference>
<feature type="compositionally biased region" description="Low complexity" evidence="1">
    <location>
        <begin position="448"/>
        <end position="460"/>
    </location>
</feature>
<feature type="compositionally biased region" description="Polar residues" evidence="1">
    <location>
        <begin position="386"/>
        <end position="401"/>
    </location>
</feature>
<dbReference type="SUPFAM" id="SSF81995">
    <property type="entry name" value="beta-sandwich domain of Sec23/24"/>
    <property type="match status" value="1"/>
</dbReference>
<gene>
    <name evidence="2" type="ORF">PtA15_5A896</name>
</gene>
<feature type="region of interest" description="Disordered" evidence="1">
    <location>
        <begin position="365"/>
        <end position="460"/>
    </location>
</feature>
<accession>A0ABY7CJA7</accession>
<evidence type="ECO:0000313" key="2">
    <source>
        <dbReference type="EMBL" id="WAQ85321.1"/>
    </source>
</evidence>
<evidence type="ECO:0000313" key="3">
    <source>
        <dbReference type="Proteomes" id="UP001164743"/>
    </source>
</evidence>
<feature type="compositionally biased region" description="Pro residues" evidence="1">
    <location>
        <begin position="73"/>
        <end position="99"/>
    </location>
</feature>
<dbReference type="RefSeq" id="XP_053020876.1">
    <property type="nucleotide sequence ID" value="XM_053169705.1"/>
</dbReference>
<dbReference type="GeneID" id="77810600"/>
<evidence type="ECO:0000256" key="1">
    <source>
        <dbReference type="SAM" id="MobiDB-lite"/>
    </source>
</evidence>
<feature type="compositionally biased region" description="Basic and acidic residues" evidence="1">
    <location>
        <begin position="402"/>
        <end position="417"/>
    </location>
</feature>
<dbReference type="EMBL" id="CP110425">
    <property type="protein sequence ID" value="WAQ85321.1"/>
    <property type="molecule type" value="Genomic_DNA"/>
</dbReference>
<reference evidence="2" key="1">
    <citation type="submission" date="2022-10" db="EMBL/GenBank/DDBJ databases">
        <title>Puccinia triticina Genome sequencing and assembly.</title>
        <authorList>
            <person name="Li C."/>
        </authorList>
    </citation>
    <scope>NUCLEOTIDE SEQUENCE</scope>
    <source>
        <strain evidence="2">Pt15</strain>
    </source>
</reference>
<organism evidence="2 3">
    <name type="scientific">Puccinia triticina</name>
    <dbReference type="NCBI Taxonomy" id="208348"/>
    <lineage>
        <taxon>Eukaryota</taxon>
        <taxon>Fungi</taxon>
        <taxon>Dikarya</taxon>
        <taxon>Basidiomycota</taxon>
        <taxon>Pucciniomycotina</taxon>
        <taxon>Pucciniomycetes</taxon>
        <taxon>Pucciniales</taxon>
        <taxon>Pucciniaceae</taxon>
        <taxon>Puccinia</taxon>
    </lineage>
</organism>